<sequence>MCHKVGSQDMTARGRSSQNSAVVFNSLVVNERRGAMFPKERTLGTSVPCVKVFMEMLVLIIGVLTLICDAGSDDSSDFQRQPVVLNTTSAFTNYATEVGW</sequence>
<dbReference type="AlphaFoldDB" id="A0A7R8Z9U0"/>
<reference evidence="1" key="1">
    <citation type="submission" date="2020-11" db="EMBL/GenBank/DDBJ databases">
        <authorList>
            <person name="Tran Van P."/>
        </authorList>
    </citation>
    <scope>NUCLEOTIDE SEQUENCE</scope>
</reference>
<accession>A0A7R8Z9U0</accession>
<dbReference type="EMBL" id="OA568485">
    <property type="protein sequence ID" value="CAD7201567.1"/>
    <property type="molecule type" value="Genomic_DNA"/>
</dbReference>
<proteinExistence type="predicted"/>
<evidence type="ECO:0000313" key="1">
    <source>
        <dbReference type="EMBL" id="CAD7201567.1"/>
    </source>
</evidence>
<gene>
    <name evidence="1" type="ORF">TDIB3V08_LOCUS7763</name>
</gene>
<protein>
    <submittedName>
        <fullName evidence="1">Uncharacterized protein</fullName>
    </submittedName>
</protein>
<organism evidence="1">
    <name type="scientific">Timema douglasi</name>
    <name type="common">Walking stick</name>
    <dbReference type="NCBI Taxonomy" id="61478"/>
    <lineage>
        <taxon>Eukaryota</taxon>
        <taxon>Metazoa</taxon>
        <taxon>Ecdysozoa</taxon>
        <taxon>Arthropoda</taxon>
        <taxon>Hexapoda</taxon>
        <taxon>Insecta</taxon>
        <taxon>Pterygota</taxon>
        <taxon>Neoptera</taxon>
        <taxon>Polyneoptera</taxon>
        <taxon>Phasmatodea</taxon>
        <taxon>Timematodea</taxon>
        <taxon>Timematoidea</taxon>
        <taxon>Timematidae</taxon>
        <taxon>Timema</taxon>
    </lineage>
</organism>
<name>A0A7R8Z9U0_TIMDO</name>